<dbReference type="AlphaFoldDB" id="A0A1H1WNZ3"/>
<dbReference type="InterPro" id="IPR034660">
    <property type="entry name" value="DinB/YfiT-like"/>
</dbReference>
<keyword evidence="3" id="KW-1185">Reference proteome</keyword>
<dbReference type="EMBL" id="LT629757">
    <property type="protein sequence ID" value="SDS98086.1"/>
    <property type="molecule type" value="Genomic_DNA"/>
</dbReference>
<dbReference type="RefSeq" id="WP_091731680.1">
    <property type="nucleotide sequence ID" value="NZ_LT629757.1"/>
</dbReference>
<dbReference type="GO" id="GO:0046872">
    <property type="term" value="F:metal ion binding"/>
    <property type="evidence" value="ECO:0007669"/>
    <property type="project" value="InterPro"/>
</dbReference>
<dbReference type="InterPro" id="IPR024344">
    <property type="entry name" value="MDMPI_metal-binding"/>
</dbReference>
<gene>
    <name evidence="2" type="ORF">SAMN04488570_3200</name>
</gene>
<evidence type="ECO:0000313" key="3">
    <source>
        <dbReference type="Proteomes" id="UP000198859"/>
    </source>
</evidence>
<dbReference type="Proteomes" id="UP000198859">
    <property type="component" value="Chromosome I"/>
</dbReference>
<proteinExistence type="predicted"/>
<name>A0A1H1WNZ3_9ACTN</name>
<dbReference type="NCBIfam" id="TIGR03083">
    <property type="entry name" value="maleylpyruvate isomerase family mycothiol-dependent enzyme"/>
    <property type="match status" value="1"/>
</dbReference>
<dbReference type="OrthoDB" id="5178565at2"/>
<dbReference type="InterPro" id="IPR017517">
    <property type="entry name" value="Maleyloyr_isom"/>
</dbReference>
<evidence type="ECO:0000313" key="2">
    <source>
        <dbReference type="EMBL" id="SDS98086.1"/>
    </source>
</evidence>
<accession>A0A1H1WNZ3</accession>
<dbReference type="STRING" id="642780.SAMN04488570_3200"/>
<dbReference type="Pfam" id="PF11716">
    <property type="entry name" value="MDMPI_N"/>
    <property type="match status" value="1"/>
</dbReference>
<organism evidence="2 3">
    <name type="scientific">Nocardioides scoriae</name>
    <dbReference type="NCBI Taxonomy" id="642780"/>
    <lineage>
        <taxon>Bacteria</taxon>
        <taxon>Bacillati</taxon>
        <taxon>Actinomycetota</taxon>
        <taxon>Actinomycetes</taxon>
        <taxon>Propionibacteriales</taxon>
        <taxon>Nocardioidaceae</taxon>
        <taxon>Nocardioides</taxon>
    </lineage>
</organism>
<evidence type="ECO:0000259" key="1">
    <source>
        <dbReference type="Pfam" id="PF11716"/>
    </source>
</evidence>
<feature type="domain" description="Mycothiol-dependent maleylpyruvate isomerase metal-binding" evidence="1">
    <location>
        <begin position="12"/>
        <end position="113"/>
    </location>
</feature>
<reference evidence="3" key="1">
    <citation type="submission" date="2016-10" db="EMBL/GenBank/DDBJ databases">
        <authorList>
            <person name="Varghese N."/>
            <person name="Submissions S."/>
        </authorList>
    </citation>
    <scope>NUCLEOTIDE SEQUENCE [LARGE SCALE GENOMIC DNA]</scope>
    <source>
        <strain evidence="3">DSM 22127</strain>
    </source>
</reference>
<dbReference type="Gene3D" id="1.20.120.450">
    <property type="entry name" value="dinb family like domain"/>
    <property type="match status" value="1"/>
</dbReference>
<protein>
    <submittedName>
        <fullName evidence="2">TIGR03083 family protein</fullName>
    </submittedName>
</protein>
<dbReference type="SUPFAM" id="SSF109854">
    <property type="entry name" value="DinB/YfiT-like putative metalloenzymes"/>
    <property type="match status" value="1"/>
</dbReference>
<sequence length="211" mass="23170">MDVDTIWAHVDQQRLEVADLLDDLDAQEWEHPSLCTDWRVRDVAAHLALAHTGAAQALVDVVRSGGRFDVMIRDTARRQARRPVGEHAARLRAMVGSRRRAPLVSPLEPLIDVLVHAQDVVRPLGRTRAVPPDAAAAAAERAWSMGFPFRAQRRLGPVRLVATDHAWTAGEGEEVRAPVGDLLLLVTGRDVVLPDLGGPGADRLRTRLLSR</sequence>